<dbReference type="InterPro" id="IPR000477">
    <property type="entry name" value="RT_dom"/>
</dbReference>
<evidence type="ECO:0000313" key="2">
    <source>
        <dbReference type="EMBL" id="RHY23075.1"/>
    </source>
</evidence>
<keyword evidence="3" id="KW-1185">Reference proteome</keyword>
<organism evidence="2 3">
    <name type="scientific">Aphanomyces invadans</name>
    <dbReference type="NCBI Taxonomy" id="157072"/>
    <lineage>
        <taxon>Eukaryota</taxon>
        <taxon>Sar</taxon>
        <taxon>Stramenopiles</taxon>
        <taxon>Oomycota</taxon>
        <taxon>Saprolegniomycetes</taxon>
        <taxon>Saprolegniales</taxon>
        <taxon>Verrucalvaceae</taxon>
        <taxon>Aphanomyces</taxon>
    </lineage>
</organism>
<evidence type="ECO:0000313" key="3">
    <source>
        <dbReference type="Proteomes" id="UP000285060"/>
    </source>
</evidence>
<reference evidence="2 3" key="1">
    <citation type="submission" date="2018-08" db="EMBL/GenBank/DDBJ databases">
        <title>Aphanomyces genome sequencing and annotation.</title>
        <authorList>
            <person name="Minardi D."/>
            <person name="Oidtmann B."/>
            <person name="Van Der Giezen M."/>
            <person name="Studholme D.J."/>
        </authorList>
    </citation>
    <scope>NUCLEOTIDE SEQUENCE [LARGE SCALE GENOMIC DNA]</scope>
    <source>
        <strain evidence="2 3">NJM0002</strain>
    </source>
</reference>
<proteinExistence type="predicted"/>
<feature type="non-terminal residue" evidence="2">
    <location>
        <position position="229"/>
    </location>
</feature>
<accession>A0A3R6ZIR1</accession>
<sequence>MQVEVKILSRAFSLSISRFALKFVPPSQAGFIRGRRLHDHVILMQALQQLCMSADHDHYVTFLDFSKAYDMGDQGFLFDVLVEMNIGSAFLDWVRLLYDSPVVRPIFNGDLGPQFTPTRGVKLGCPMLCLLFVLYLKPLGEMLRQQPHLGIPLPDGDPLTCIFFADDSTVLSCGFPSAVEQMHIVEEFCVVSGAMLNQAKCMTLVLNDHLNPTDIDDGGLVNVLPSGLP</sequence>
<comment type="caution">
    <text evidence="2">The sequence shown here is derived from an EMBL/GenBank/DDBJ whole genome shotgun (WGS) entry which is preliminary data.</text>
</comment>
<dbReference type="EMBL" id="QUSY01001923">
    <property type="protein sequence ID" value="RHY23075.1"/>
    <property type="molecule type" value="Genomic_DNA"/>
</dbReference>
<dbReference type="Proteomes" id="UP000285060">
    <property type="component" value="Unassembled WGS sequence"/>
</dbReference>
<protein>
    <recommendedName>
        <fullName evidence="1">Reverse transcriptase domain-containing protein</fullName>
    </recommendedName>
</protein>
<gene>
    <name evidence="2" type="ORF">DYB32_009311</name>
</gene>
<dbReference type="Pfam" id="PF00078">
    <property type="entry name" value="RVT_1"/>
    <property type="match status" value="1"/>
</dbReference>
<dbReference type="PANTHER" id="PTHR19446">
    <property type="entry name" value="REVERSE TRANSCRIPTASES"/>
    <property type="match status" value="1"/>
</dbReference>
<evidence type="ECO:0000259" key="1">
    <source>
        <dbReference type="Pfam" id="PF00078"/>
    </source>
</evidence>
<name>A0A3R6ZIR1_9STRA</name>
<dbReference type="VEuPathDB" id="FungiDB:H310_02807"/>
<feature type="domain" description="Reverse transcriptase" evidence="1">
    <location>
        <begin position="2"/>
        <end position="204"/>
    </location>
</feature>
<dbReference type="AlphaFoldDB" id="A0A3R6ZIR1"/>